<sequence>MIDMSILQTFSEWVENNWIASTIAGSLSWDLVKKYLYVPFKNKLGKYFDDENNVEQYLEVLHTDKAINNNKPYRDVEDKYEEIVGKSVPEGFIEDLKQLIIENKDLIDEMNSQAKIVFNIKEQKAGRDINNVNGAQIIINKTV</sequence>
<reference evidence="1 2" key="1">
    <citation type="submission" date="2020-11" db="EMBL/GenBank/DDBJ databases">
        <title>Fusibacter basophilias sp. nov.</title>
        <authorList>
            <person name="Qiu D."/>
        </authorList>
    </citation>
    <scope>NUCLEOTIDE SEQUENCE [LARGE SCALE GENOMIC DNA]</scope>
    <source>
        <strain evidence="1 2">Q10-2</strain>
    </source>
</reference>
<evidence type="ECO:0000313" key="2">
    <source>
        <dbReference type="Proteomes" id="UP000614200"/>
    </source>
</evidence>
<organism evidence="1 2">
    <name type="scientific">Fusibacter ferrireducens</name>
    <dbReference type="NCBI Taxonomy" id="2785058"/>
    <lineage>
        <taxon>Bacteria</taxon>
        <taxon>Bacillati</taxon>
        <taxon>Bacillota</taxon>
        <taxon>Clostridia</taxon>
        <taxon>Eubacteriales</taxon>
        <taxon>Eubacteriales Family XII. Incertae Sedis</taxon>
        <taxon>Fusibacter</taxon>
    </lineage>
</organism>
<name>A0ABR9ZP64_9FIRM</name>
<dbReference type="RefSeq" id="WP_194700486.1">
    <property type="nucleotide sequence ID" value="NZ_JADKNH010000002.1"/>
</dbReference>
<protein>
    <submittedName>
        <fullName evidence="1">Uncharacterized protein</fullName>
    </submittedName>
</protein>
<gene>
    <name evidence="1" type="ORF">ISU02_03925</name>
</gene>
<dbReference type="Proteomes" id="UP000614200">
    <property type="component" value="Unassembled WGS sequence"/>
</dbReference>
<comment type="caution">
    <text evidence="1">The sequence shown here is derived from an EMBL/GenBank/DDBJ whole genome shotgun (WGS) entry which is preliminary data.</text>
</comment>
<keyword evidence="2" id="KW-1185">Reference proteome</keyword>
<dbReference type="EMBL" id="JADKNH010000002">
    <property type="protein sequence ID" value="MBF4692246.1"/>
    <property type="molecule type" value="Genomic_DNA"/>
</dbReference>
<evidence type="ECO:0000313" key="1">
    <source>
        <dbReference type="EMBL" id="MBF4692246.1"/>
    </source>
</evidence>
<proteinExistence type="predicted"/>
<accession>A0ABR9ZP64</accession>